<proteinExistence type="predicted"/>
<dbReference type="AlphaFoldDB" id="A0AAV6SDV5"/>
<keyword evidence="1" id="KW-0472">Membrane</keyword>
<sequence>MFQRFLLFKDKKMNVFHVIVVAHAFTAAVLKGESVSQSGQSLRGDFLEFTAAADRVPDDSVVHVRYRCSRPCGLTVEAVVSTLRKKDVVIFRRTWISSTPAVDRTQRVALPRPPSISDTHGLFNGTVTDVGFVTVRAWLDHLREGGEAGTYQRSMWRIYRVLTMMATKPPTECPSWFTQLKRQITRDGISQCPHESDVIDMLDFPLASTGENFGAIRRFKPFIDESLERVRRQAVTEPSVTISVWIYVVERCQEEMCGIIHHVDRANSYGSVMMQLTHSGDVIIQARLTTGEDEAFRARAALPLWKWIRLDCSVQDSKVLLDTTWEEETIRHIFQFQDSIYYDDTDGYFVVGGGKYMPGIHGYFGPVRFYRLGAEEINNPLHPETTLKELDRTHHECREMKAFTEAFLKQVTNRGDASTSHFRALWGQFDKNTCTQTWSWETTQKYNTLFQLLQTQEEKLRTGSLRTTLFQEALDSMFSADQTQMNVTTRSASLLQAASCFGNHRATLLLASVHLAGLGRGVDHTQGHVYSLIGASADDRFALMHAGYKHSQGLDGFPKRLDMAYSYYSNAGAQSSVDAANIHDTQQYTPEHIYLSNTEDLNTLMRETSDTFHYLTFKAERGDADAQRRLGAMLYWGQTGISKDIESAVKWFARSSMQMKDPSAMYDYSILLMKGEGAVKYFEQAARSGSADAMFNLGLYHLSGTNPRSLHRDEKAAFRQFLNASRSGHVGAAVEAAWFLSSGCLEGVSQDVERAVIMLKKVCDVNGHLGFMIREALQAFLHGSWREAFVRYVLAAETGLGLAQSNAAHLCEELNLHGHCQWRYHNYSVFNYDPHPSALLRMGDFYFHQKHLLWSVAGAAWMYSRAAAAGSPQGIFNLVTLAQQGHALPPGVYAAFNTTCDDDVDVAVEKMLKRCVEAESDDAATPCSLALLQLQVKTALRRMHFILVNVSLLSVCVLVVFMPLQSWLEQRVSSRRAAELRARTTSGRGEERGIMGVSHRVVENQRLNMVNGERWLRQTSDFAVTLSGVCVFVFCTAFLTHFL</sequence>
<name>A0AAV6SDV5_SOLSE</name>
<keyword evidence="1" id="KW-1133">Transmembrane helix</keyword>
<comment type="caution">
    <text evidence="2">The sequence shown here is derived from an EMBL/GenBank/DDBJ whole genome shotgun (WGS) entry which is preliminary data.</text>
</comment>
<dbReference type="PANTHER" id="PTHR44444">
    <property type="entry name" value="PROTEIN SEL-1 HOMOLOG 3"/>
    <property type="match status" value="1"/>
</dbReference>
<evidence type="ECO:0000313" key="3">
    <source>
        <dbReference type="Proteomes" id="UP000693946"/>
    </source>
</evidence>
<dbReference type="InterPro" id="IPR006597">
    <property type="entry name" value="Sel1-like"/>
</dbReference>
<evidence type="ECO:0000313" key="2">
    <source>
        <dbReference type="EMBL" id="KAG7514817.1"/>
    </source>
</evidence>
<dbReference type="Proteomes" id="UP000693946">
    <property type="component" value="Linkage Group LG14"/>
</dbReference>
<feature type="transmembrane region" description="Helical" evidence="1">
    <location>
        <begin position="943"/>
        <end position="964"/>
    </location>
</feature>
<keyword evidence="1" id="KW-0812">Transmembrane</keyword>
<dbReference type="SMART" id="SM00671">
    <property type="entry name" value="SEL1"/>
    <property type="match status" value="7"/>
</dbReference>
<dbReference type="InterPro" id="IPR042756">
    <property type="entry name" value="Sel-1L3"/>
</dbReference>
<dbReference type="PANTHER" id="PTHR44444:SF1">
    <property type="entry name" value="PROTEIN SEL-1 HOMOLOG 3"/>
    <property type="match status" value="1"/>
</dbReference>
<dbReference type="EMBL" id="JAGKHQ010000006">
    <property type="protein sequence ID" value="KAG7514817.1"/>
    <property type="molecule type" value="Genomic_DNA"/>
</dbReference>
<organism evidence="2 3">
    <name type="scientific">Solea senegalensis</name>
    <name type="common">Senegalese sole</name>
    <dbReference type="NCBI Taxonomy" id="28829"/>
    <lineage>
        <taxon>Eukaryota</taxon>
        <taxon>Metazoa</taxon>
        <taxon>Chordata</taxon>
        <taxon>Craniata</taxon>
        <taxon>Vertebrata</taxon>
        <taxon>Euteleostomi</taxon>
        <taxon>Actinopterygii</taxon>
        <taxon>Neopterygii</taxon>
        <taxon>Teleostei</taxon>
        <taxon>Neoteleostei</taxon>
        <taxon>Acanthomorphata</taxon>
        <taxon>Carangaria</taxon>
        <taxon>Pleuronectiformes</taxon>
        <taxon>Pleuronectoidei</taxon>
        <taxon>Soleidae</taxon>
        <taxon>Solea</taxon>
    </lineage>
</organism>
<evidence type="ECO:0000256" key="1">
    <source>
        <dbReference type="SAM" id="Phobius"/>
    </source>
</evidence>
<accession>A0AAV6SDV5</accession>
<keyword evidence="3" id="KW-1185">Reference proteome</keyword>
<protein>
    <submittedName>
        <fullName evidence="2">Sel-1-like 3-like isoform X2</fullName>
    </submittedName>
</protein>
<feature type="transmembrane region" description="Helical" evidence="1">
    <location>
        <begin position="1022"/>
        <end position="1042"/>
    </location>
</feature>
<dbReference type="Pfam" id="PF08238">
    <property type="entry name" value="Sel1"/>
    <property type="match status" value="5"/>
</dbReference>
<reference evidence="2 3" key="1">
    <citation type="journal article" date="2021" name="Sci. Rep.">
        <title>Chromosome anchoring in Senegalese sole (Solea senegalensis) reveals sex-associated markers and genome rearrangements in flatfish.</title>
        <authorList>
            <person name="Guerrero-Cozar I."/>
            <person name="Gomez-Garrido J."/>
            <person name="Berbel C."/>
            <person name="Martinez-Blanch J.F."/>
            <person name="Alioto T."/>
            <person name="Claros M.G."/>
            <person name="Gagnaire P.A."/>
            <person name="Manchado M."/>
        </authorList>
    </citation>
    <scope>NUCLEOTIDE SEQUENCE [LARGE SCALE GENOMIC DNA]</scope>
    <source>
        <strain evidence="2">Sse05_10M</strain>
    </source>
</reference>
<gene>
    <name evidence="2" type="ORF">JOB18_043765</name>
</gene>